<name>X0S0S9_9ZZZZ</name>
<organism evidence="1">
    <name type="scientific">marine sediment metagenome</name>
    <dbReference type="NCBI Taxonomy" id="412755"/>
    <lineage>
        <taxon>unclassified sequences</taxon>
        <taxon>metagenomes</taxon>
        <taxon>ecological metagenomes</taxon>
    </lineage>
</organism>
<feature type="non-terminal residue" evidence="1">
    <location>
        <position position="91"/>
    </location>
</feature>
<dbReference type="EMBL" id="BARS01001658">
    <property type="protein sequence ID" value="GAF74674.1"/>
    <property type="molecule type" value="Genomic_DNA"/>
</dbReference>
<reference evidence="1" key="1">
    <citation type="journal article" date="2014" name="Front. Microbiol.">
        <title>High frequency of phylogenetically diverse reductive dehalogenase-homologous genes in deep subseafloor sedimentary metagenomes.</title>
        <authorList>
            <person name="Kawai M."/>
            <person name="Futagami T."/>
            <person name="Toyoda A."/>
            <person name="Takaki Y."/>
            <person name="Nishi S."/>
            <person name="Hori S."/>
            <person name="Arai W."/>
            <person name="Tsubouchi T."/>
            <person name="Morono Y."/>
            <person name="Uchiyama I."/>
            <person name="Ito T."/>
            <person name="Fujiyama A."/>
            <person name="Inagaki F."/>
            <person name="Takami H."/>
        </authorList>
    </citation>
    <scope>NUCLEOTIDE SEQUENCE</scope>
    <source>
        <strain evidence="1">Expedition CK06-06</strain>
    </source>
</reference>
<dbReference type="AlphaFoldDB" id="X0S0S9"/>
<accession>X0S0S9</accession>
<proteinExistence type="predicted"/>
<evidence type="ECO:0000313" key="1">
    <source>
        <dbReference type="EMBL" id="GAF74674.1"/>
    </source>
</evidence>
<dbReference type="Gene3D" id="3.30.470.20">
    <property type="entry name" value="ATP-grasp fold, B domain"/>
    <property type="match status" value="1"/>
</dbReference>
<dbReference type="SUPFAM" id="SSF56059">
    <property type="entry name" value="Glutathione synthetase ATP-binding domain-like"/>
    <property type="match status" value="1"/>
</dbReference>
<protein>
    <submittedName>
        <fullName evidence="1">Uncharacterized protein</fullName>
    </submittedName>
</protein>
<sequence>MLILNKMKVDLRIYTFFGKVLYVYPRKNHPDKVTTNITQGGKGDPSLLGILPEHILAKAKKLAEKTSGALDFNLAGVDVIVDRNLKDAYVV</sequence>
<comment type="caution">
    <text evidence="1">The sequence shown here is derived from an EMBL/GenBank/DDBJ whole genome shotgun (WGS) entry which is preliminary data.</text>
</comment>
<gene>
    <name evidence="1" type="ORF">S01H1_03122</name>
</gene>